<feature type="non-terminal residue" evidence="2">
    <location>
        <position position="1"/>
    </location>
</feature>
<proteinExistence type="predicted"/>
<sequence>YWRHTFQRSRSFNSYGLLQFSRKSARLDVTEGEDRADELTVASIETGFDWSSPARRHLVSGRVQYSEGFDGLLGAMEPTRDPAETDTSRRGGSGVYAGGQFAKTNLGYDHWYQLTPKHTLHFSLRAQDSNDLLTSLEQMSIGGPNSVRAYSTSEFLRDKAVSGSVEWLLRAPGFSQWKAFGNRRWGEVLQFLFFVDYAKGWLNDPLVSDREVVSLSGMGAGVRFQYEKFSARFEVASALGDEPVGNERDPQYFFELNYLF</sequence>
<protein>
    <recommendedName>
        <fullName evidence="1">Haemolysin activator HlyB C-terminal domain-containing protein</fullName>
    </recommendedName>
</protein>
<dbReference type="PANTHER" id="PTHR34597:SF3">
    <property type="entry name" value="OUTER MEMBRANE TRANSPORTER CDIB"/>
    <property type="match status" value="1"/>
</dbReference>
<dbReference type="Pfam" id="PF03865">
    <property type="entry name" value="ShlB"/>
    <property type="match status" value="1"/>
</dbReference>
<dbReference type="AlphaFoldDB" id="A0A3B1B2X6"/>
<evidence type="ECO:0000259" key="1">
    <source>
        <dbReference type="Pfam" id="PF03865"/>
    </source>
</evidence>
<feature type="domain" description="Haemolysin activator HlyB C-terminal" evidence="1">
    <location>
        <begin position="4"/>
        <end position="159"/>
    </location>
</feature>
<dbReference type="InterPro" id="IPR005565">
    <property type="entry name" value="Hemolysn_activator_HlyB_C"/>
</dbReference>
<dbReference type="Gene3D" id="2.40.160.50">
    <property type="entry name" value="membrane protein fhac: a member of the omp85/tpsb transporter family"/>
    <property type="match status" value="1"/>
</dbReference>
<dbReference type="GO" id="GO:0046819">
    <property type="term" value="P:protein secretion by the type V secretion system"/>
    <property type="evidence" value="ECO:0007669"/>
    <property type="project" value="TreeGrafter"/>
</dbReference>
<name>A0A3B1B2X6_9ZZZZ</name>
<reference evidence="2" key="1">
    <citation type="submission" date="2018-06" db="EMBL/GenBank/DDBJ databases">
        <authorList>
            <person name="Zhirakovskaya E."/>
        </authorList>
    </citation>
    <scope>NUCLEOTIDE SEQUENCE</scope>
</reference>
<gene>
    <name evidence="2" type="ORF">MNBD_GAMMA19-2155</name>
</gene>
<evidence type="ECO:0000313" key="2">
    <source>
        <dbReference type="EMBL" id="VAW99426.1"/>
    </source>
</evidence>
<dbReference type="GO" id="GO:0098046">
    <property type="term" value="C:type V protein secretion system complex"/>
    <property type="evidence" value="ECO:0007669"/>
    <property type="project" value="TreeGrafter"/>
</dbReference>
<organism evidence="2">
    <name type="scientific">hydrothermal vent metagenome</name>
    <dbReference type="NCBI Taxonomy" id="652676"/>
    <lineage>
        <taxon>unclassified sequences</taxon>
        <taxon>metagenomes</taxon>
        <taxon>ecological metagenomes</taxon>
    </lineage>
</organism>
<dbReference type="GO" id="GO:0008320">
    <property type="term" value="F:protein transmembrane transporter activity"/>
    <property type="evidence" value="ECO:0007669"/>
    <property type="project" value="TreeGrafter"/>
</dbReference>
<dbReference type="EMBL" id="UOFV01000175">
    <property type="protein sequence ID" value="VAW99426.1"/>
    <property type="molecule type" value="Genomic_DNA"/>
</dbReference>
<dbReference type="PANTHER" id="PTHR34597">
    <property type="entry name" value="SLR1661 PROTEIN"/>
    <property type="match status" value="1"/>
</dbReference>
<dbReference type="InterPro" id="IPR051544">
    <property type="entry name" value="TPS_OM_transporter"/>
</dbReference>
<accession>A0A3B1B2X6</accession>